<evidence type="ECO:0008006" key="4">
    <source>
        <dbReference type="Google" id="ProtNLM"/>
    </source>
</evidence>
<gene>
    <name evidence="2" type="ORF">SAMN05421504_11430</name>
</gene>
<proteinExistence type="predicted"/>
<evidence type="ECO:0000313" key="3">
    <source>
        <dbReference type="Proteomes" id="UP000199515"/>
    </source>
</evidence>
<dbReference type="OrthoDB" id="3268477at2"/>
<name>A0A1H3SIJ0_9PSEU</name>
<sequence length="66" mass="7596">MPSDNDPNPDQGWYFNTRTNQVEHHDRGRGIDLLGPYPDEATARRALQIARERTRKADADDSAWDD</sequence>
<dbReference type="RefSeq" id="WP_091299222.1">
    <property type="nucleotide sequence ID" value="NZ_FNON01000014.1"/>
</dbReference>
<dbReference type="STRING" id="589385.SAMN05421504_11430"/>
<evidence type="ECO:0000256" key="1">
    <source>
        <dbReference type="SAM" id="MobiDB-lite"/>
    </source>
</evidence>
<feature type="compositionally biased region" description="Polar residues" evidence="1">
    <location>
        <begin position="1"/>
        <end position="20"/>
    </location>
</feature>
<organism evidence="2 3">
    <name type="scientific">Amycolatopsis xylanica</name>
    <dbReference type="NCBI Taxonomy" id="589385"/>
    <lineage>
        <taxon>Bacteria</taxon>
        <taxon>Bacillati</taxon>
        <taxon>Actinomycetota</taxon>
        <taxon>Actinomycetes</taxon>
        <taxon>Pseudonocardiales</taxon>
        <taxon>Pseudonocardiaceae</taxon>
        <taxon>Amycolatopsis</taxon>
    </lineage>
</organism>
<reference evidence="2 3" key="1">
    <citation type="submission" date="2016-10" db="EMBL/GenBank/DDBJ databases">
        <authorList>
            <person name="de Groot N.N."/>
        </authorList>
    </citation>
    <scope>NUCLEOTIDE SEQUENCE [LARGE SCALE GENOMIC DNA]</scope>
    <source>
        <strain evidence="2 3">CPCC 202699</strain>
    </source>
</reference>
<dbReference type="EMBL" id="FNON01000014">
    <property type="protein sequence ID" value="SDZ37792.1"/>
    <property type="molecule type" value="Genomic_DNA"/>
</dbReference>
<feature type="region of interest" description="Disordered" evidence="1">
    <location>
        <begin position="1"/>
        <end position="29"/>
    </location>
</feature>
<keyword evidence="3" id="KW-1185">Reference proteome</keyword>
<accession>A0A1H3SIJ0</accession>
<dbReference type="Proteomes" id="UP000199515">
    <property type="component" value="Unassembled WGS sequence"/>
</dbReference>
<dbReference type="AlphaFoldDB" id="A0A1H3SIJ0"/>
<evidence type="ECO:0000313" key="2">
    <source>
        <dbReference type="EMBL" id="SDZ37792.1"/>
    </source>
</evidence>
<protein>
    <recommendedName>
        <fullName evidence="4">Sporulation related domain-containing protein</fullName>
    </recommendedName>
</protein>